<dbReference type="InterPro" id="IPR001173">
    <property type="entry name" value="Glyco_trans_2-like"/>
</dbReference>
<evidence type="ECO:0000313" key="6">
    <source>
        <dbReference type="Proteomes" id="UP000005551"/>
    </source>
</evidence>
<dbReference type="AlphaFoldDB" id="I5C1X2"/>
<name>I5C1X2_9BACT</name>
<dbReference type="EMBL" id="AJYA01000026">
    <property type="protein sequence ID" value="EIM75824.1"/>
    <property type="molecule type" value="Genomic_DNA"/>
</dbReference>
<evidence type="ECO:0000256" key="1">
    <source>
        <dbReference type="ARBA" id="ARBA00006739"/>
    </source>
</evidence>
<keyword evidence="6" id="KW-1185">Reference proteome</keyword>
<comment type="caution">
    <text evidence="5">The sequence shown here is derived from an EMBL/GenBank/DDBJ whole genome shotgun (WGS) entry which is preliminary data.</text>
</comment>
<evidence type="ECO:0000256" key="2">
    <source>
        <dbReference type="ARBA" id="ARBA00022676"/>
    </source>
</evidence>
<dbReference type="Gene3D" id="3.90.550.10">
    <property type="entry name" value="Spore Coat Polysaccharide Biosynthesis Protein SpsA, Chain A"/>
    <property type="match status" value="1"/>
</dbReference>
<gene>
    <name evidence="5" type="ORF">A3SI_12304</name>
</gene>
<dbReference type="PANTHER" id="PTHR43179">
    <property type="entry name" value="RHAMNOSYLTRANSFERASE WBBL"/>
    <property type="match status" value="1"/>
</dbReference>
<comment type="similarity">
    <text evidence="1">Belongs to the glycosyltransferase 2 family.</text>
</comment>
<organism evidence="5 6">
    <name type="scientific">Nitritalea halalkaliphila LW7</name>
    <dbReference type="NCBI Taxonomy" id="1189621"/>
    <lineage>
        <taxon>Bacteria</taxon>
        <taxon>Pseudomonadati</taxon>
        <taxon>Bacteroidota</taxon>
        <taxon>Cytophagia</taxon>
        <taxon>Cytophagales</taxon>
        <taxon>Cyclobacteriaceae</taxon>
        <taxon>Nitritalea</taxon>
    </lineage>
</organism>
<evidence type="ECO:0000313" key="5">
    <source>
        <dbReference type="EMBL" id="EIM75824.1"/>
    </source>
</evidence>
<dbReference type="RefSeq" id="WP_009055564.1">
    <property type="nucleotide sequence ID" value="NZ_AJYA01000026.1"/>
</dbReference>
<dbReference type="GO" id="GO:0016757">
    <property type="term" value="F:glycosyltransferase activity"/>
    <property type="evidence" value="ECO:0007669"/>
    <property type="project" value="UniProtKB-KW"/>
</dbReference>
<protein>
    <submittedName>
        <fullName evidence="5">Family 2 glycosyl transferase</fullName>
    </submittedName>
</protein>
<dbReference type="SUPFAM" id="SSF53448">
    <property type="entry name" value="Nucleotide-diphospho-sugar transferases"/>
    <property type="match status" value="1"/>
</dbReference>
<dbReference type="PATRIC" id="fig|1189621.3.peg.2564"/>
<dbReference type="InterPro" id="IPR029044">
    <property type="entry name" value="Nucleotide-diphossugar_trans"/>
</dbReference>
<proteinExistence type="inferred from homology"/>
<feature type="domain" description="Glycosyltransferase 2-like" evidence="4">
    <location>
        <begin position="12"/>
        <end position="183"/>
    </location>
</feature>
<dbReference type="PANTHER" id="PTHR43179:SF12">
    <property type="entry name" value="GALACTOFURANOSYLTRANSFERASE GLFT2"/>
    <property type="match status" value="1"/>
</dbReference>
<keyword evidence="2" id="KW-0328">Glycosyltransferase</keyword>
<dbReference type="STRING" id="1189621.A3SI_12304"/>
<accession>I5C1X2</accession>
<dbReference type="CDD" id="cd04186">
    <property type="entry name" value="GT_2_like_c"/>
    <property type="match status" value="1"/>
</dbReference>
<evidence type="ECO:0000259" key="4">
    <source>
        <dbReference type="Pfam" id="PF00535"/>
    </source>
</evidence>
<evidence type="ECO:0000256" key="3">
    <source>
        <dbReference type="ARBA" id="ARBA00022679"/>
    </source>
</evidence>
<reference evidence="5 6" key="1">
    <citation type="submission" date="2012-05" db="EMBL/GenBank/DDBJ databases">
        <title>Genome sequence of Nitritalea halalkaliphila LW7.</title>
        <authorList>
            <person name="Jangir P.K."/>
            <person name="Singh A."/>
            <person name="Shivaji S."/>
            <person name="Sharma R."/>
        </authorList>
    </citation>
    <scope>NUCLEOTIDE SEQUENCE [LARGE SCALE GENOMIC DNA]</scope>
    <source>
        <strain evidence="5 6">LW7</strain>
    </source>
</reference>
<keyword evidence="3 5" id="KW-0808">Transferase</keyword>
<sequence length="256" mass="28786">MKKAPQTLPKVSLVTVNFNTTAVTRELLCSLRAQHYPNLEIILVDNGSKEPCAVLAEEFPEVIYVDTGQNLGFAGGNNAGMEKATGDYFLWLNNDTEVAPDFLFPLVERFAQNPTIGMVSPKIYFYDAPNTLQFAGFGPISSISGRGFSIGLGEQDEGQFEEARAISRPHGAAMMFSRALWEKIGPMPEVYFLYYEEMDYAAIASRAGFSIWYEPKSRVWHKESMSTGKQSPLKAFYYGRNRLLYLRRHTRGSKNC</sequence>
<dbReference type="Proteomes" id="UP000005551">
    <property type="component" value="Unassembled WGS sequence"/>
</dbReference>
<dbReference type="OrthoDB" id="9771846at2"/>
<dbReference type="Pfam" id="PF00535">
    <property type="entry name" value="Glycos_transf_2"/>
    <property type="match status" value="1"/>
</dbReference>